<dbReference type="GO" id="GO:0016020">
    <property type="term" value="C:membrane"/>
    <property type="evidence" value="ECO:0007669"/>
    <property type="project" value="UniProtKB-SubCell"/>
</dbReference>
<dbReference type="Gene3D" id="1.20.1740.10">
    <property type="entry name" value="Amino acid/polyamine transporter I"/>
    <property type="match status" value="1"/>
</dbReference>
<accession>A0A2W2AXX4</accession>
<dbReference type="Proteomes" id="UP000248745">
    <property type="component" value="Unassembled WGS sequence"/>
</dbReference>
<feature type="transmembrane region" description="Helical" evidence="6">
    <location>
        <begin position="284"/>
        <end position="308"/>
    </location>
</feature>
<keyword evidence="5 6" id="KW-0472">Membrane</keyword>
<feature type="transmembrane region" description="Helical" evidence="6">
    <location>
        <begin position="494"/>
        <end position="512"/>
    </location>
</feature>
<feature type="transmembrane region" description="Helical" evidence="6">
    <location>
        <begin position="402"/>
        <end position="424"/>
    </location>
</feature>
<dbReference type="GO" id="GO:0015171">
    <property type="term" value="F:amino acid transmembrane transporter activity"/>
    <property type="evidence" value="ECO:0007669"/>
    <property type="project" value="TreeGrafter"/>
</dbReference>
<dbReference type="InterPro" id="IPR029485">
    <property type="entry name" value="CAT_C"/>
</dbReference>
<gene>
    <name evidence="8" type="ORF">DN068_11785</name>
</gene>
<evidence type="ECO:0000256" key="5">
    <source>
        <dbReference type="ARBA" id="ARBA00023136"/>
    </source>
</evidence>
<reference evidence="8 9" key="1">
    <citation type="submission" date="2018-06" db="EMBL/GenBank/DDBJ databases">
        <title>Mucibacter soli gen. nov., sp. nov., a new member of the family Chitinophagaceae producing mucin.</title>
        <authorList>
            <person name="Kim M.-K."/>
            <person name="Park S."/>
            <person name="Kim T.-S."/>
            <person name="Joung Y."/>
            <person name="Han J.-H."/>
            <person name="Kim S.B."/>
        </authorList>
    </citation>
    <scope>NUCLEOTIDE SEQUENCE [LARGE SCALE GENOMIC DNA]</scope>
    <source>
        <strain evidence="8 9">R1-15</strain>
    </source>
</reference>
<keyword evidence="2" id="KW-0813">Transport</keyword>
<proteinExistence type="predicted"/>
<feature type="transmembrane region" description="Helical" evidence="6">
    <location>
        <begin position="541"/>
        <end position="556"/>
    </location>
</feature>
<feature type="domain" description="Cationic amino acid transporter C-terminal" evidence="7">
    <location>
        <begin position="517"/>
        <end position="560"/>
    </location>
</feature>
<dbReference type="Pfam" id="PF13520">
    <property type="entry name" value="AA_permease_2"/>
    <property type="match status" value="1"/>
</dbReference>
<keyword evidence="9" id="KW-1185">Reference proteome</keyword>
<dbReference type="RefSeq" id="WP_110999129.1">
    <property type="nucleotide sequence ID" value="NZ_QKTW01000017.1"/>
</dbReference>
<feature type="transmembrane region" description="Helical" evidence="6">
    <location>
        <begin position="68"/>
        <end position="87"/>
    </location>
</feature>
<comment type="caution">
    <text evidence="8">The sequence shown here is derived from an EMBL/GenBank/DDBJ whole genome shotgun (WGS) entry which is preliminary data.</text>
</comment>
<comment type="subcellular location">
    <subcellularLocation>
        <location evidence="1">Membrane</location>
        <topology evidence="1">Multi-pass membrane protein</topology>
    </subcellularLocation>
</comment>
<dbReference type="Pfam" id="PF13906">
    <property type="entry name" value="AA_permease_C"/>
    <property type="match status" value="1"/>
</dbReference>
<evidence type="ECO:0000256" key="2">
    <source>
        <dbReference type="ARBA" id="ARBA00022448"/>
    </source>
</evidence>
<evidence type="ECO:0000256" key="1">
    <source>
        <dbReference type="ARBA" id="ARBA00004141"/>
    </source>
</evidence>
<evidence type="ECO:0000256" key="3">
    <source>
        <dbReference type="ARBA" id="ARBA00022692"/>
    </source>
</evidence>
<name>A0A2W2AXX4_9BACT</name>
<evidence type="ECO:0000256" key="4">
    <source>
        <dbReference type="ARBA" id="ARBA00022989"/>
    </source>
</evidence>
<evidence type="ECO:0000313" key="8">
    <source>
        <dbReference type="EMBL" id="PZF72538.1"/>
    </source>
</evidence>
<dbReference type="EMBL" id="QKTW01000017">
    <property type="protein sequence ID" value="PZF72538.1"/>
    <property type="molecule type" value="Genomic_DNA"/>
</dbReference>
<sequence length="564" mass="61410">MWQDLFRKKSIQQIELEAASGLSDGHGSGGLNKVLGVRDLTFMGIAAIVGAGIFSTIGTASFQGGPGVVFLFLFVSIACGFSAVCYAEFASMVPVSGSAYTYSYVAFGEIIAWIIGWDLLMEYAIGNIAVAISWSDYFTTLLDGLGLHIPEFLTMDYWTAKAGATADAKLAWANAPSFGSFKLICDLPAFLITVVITAIIYIGIKESKRLMNGMVILKMAVIVLVIIAGAFYVKPVNWHPFMPNGIAGVLGGTAAVFFSYIGFDAISTTAEECRNPQRDLPRGMFYSLIICTVVYVLIALVLTGMVSYKELNVGDPLAHVFQSIQMDWMAGIISVSAVIATASVLLVFQLGQPRIWMSMSRDGLLPPVFSRIHPKYKTPSFSTVLTGFVVGIPALFMNLNDVVALTSVGTLFAFVLVCGGILLLEERRKKGDTSQTVSAIKFKTPYVNGQLIVPALFITAVILFLKFYPGGVSGFLSGVNEKGESGWSVWREKVPYLLFGTVFLATTILSFVKKLSLIPVLGFLCCTYLLCESGTTNWERFVVWLVIGLCLYFVYGKKHSRLRR</sequence>
<feature type="transmembrane region" description="Helical" evidence="6">
    <location>
        <begin position="187"/>
        <end position="204"/>
    </location>
</feature>
<evidence type="ECO:0000259" key="7">
    <source>
        <dbReference type="Pfam" id="PF13906"/>
    </source>
</evidence>
<feature type="transmembrane region" description="Helical" evidence="6">
    <location>
        <begin position="517"/>
        <end position="535"/>
    </location>
</feature>
<protein>
    <submittedName>
        <fullName evidence="8">Amino acid transporter</fullName>
    </submittedName>
</protein>
<dbReference type="PANTHER" id="PTHR43243">
    <property type="entry name" value="INNER MEMBRANE TRANSPORTER YGJI-RELATED"/>
    <property type="match status" value="1"/>
</dbReference>
<dbReference type="PANTHER" id="PTHR43243:SF4">
    <property type="entry name" value="CATIONIC AMINO ACID TRANSPORTER 4"/>
    <property type="match status" value="1"/>
</dbReference>
<dbReference type="PIRSF" id="PIRSF006060">
    <property type="entry name" value="AA_transporter"/>
    <property type="match status" value="1"/>
</dbReference>
<feature type="transmembrane region" description="Helical" evidence="6">
    <location>
        <begin position="328"/>
        <end position="351"/>
    </location>
</feature>
<feature type="transmembrane region" description="Helical" evidence="6">
    <location>
        <begin position="445"/>
        <end position="468"/>
    </location>
</feature>
<dbReference type="OrthoDB" id="9762947at2"/>
<dbReference type="InterPro" id="IPR002293">
    <property type="entry name" value="AA/rel_permease1"/>
</dbReference>
<feature type="transmembrane region" description="Helical" evidence="6">
    <location>
        <begin position="245"/>
        <end position="263"/>
    </location>
</feature>
<feature type="transmembrane region" description="Helical" evidence="6">
    <location>
        <begin position="379"/>
        <end position="396"/>
    </location>
</feature>
<keyword evidence="4 6" id="KW-1133">Transmembrane helix</keyword>
<keyword evidence="3 6" id="KW-0812">Transmembrane</keyword>
<dbReference type="AlphaFoldDB" id="A0A2W2AXX4"/>
<feature type="transmembrane region" description="Helical" evidence="6">
    <location>
        <begin position="216"/>
        <end position="233"/>
    </location>
</feature>
<feature type="transmembrane region" description="Helical" evidence="6">
    <location>
        <begin position="40"/>
        <end position="62"/>
    </location>
</feature>
<evidence type="ECO:0000256" key="6">
    <source>
        <dbReference type="SAM" id="Phobius"/>
    </source>
</evidence>
<evidence type="ECO:0000313" key="9">
    <source>
        <dbReference type="Proteomes" id="UP000248745"/>
    </source>
</evidence>
<organism evidence="8 9">
    <name type="scientific">Taibaiella soli</name>
    <dbReference type="NCBI Taxonomy" id="1649169"/>
    <lineage>
        <taxon>Bacteria</taxon>
        <taxon>Pseudomonadati</taxon>
        <taxon>Bacteroidota</taxon>
        <taxon>Chitinophagia</taxon>
        <taxon>Chitinophagales</taxon>
        <taxon>Chitinophagaceae</taxon>
        <taxon>Taibaiella</taxon>
    </lineage>
</organism>